<comment type="caution">
    <text evidence="1">The sequence shown here is derived from an EMBL/GenBank/DDBJ whole genome shotgun (WGS) entry which is preliminary data.</text>
</comment>
<sequence>KIKPQPSLKESSHKLISYTGNNLAVLGTTELCVESETNQSRNLTFYVVDTNQPGLLGLKAAQELGLIKIVGNTRADSTAKKPPAHLKEEVFKKHQKTSLVWVV</sequence>
<dbReference type="AlphaFoldDB" id="A0A6S7K2R3"/>
<keyword evidence="2" id="KW-1185">Reference proteome</keyword>
<evidence type="ECO:0000313" key="2">
    <source>
        <dbReference type="Proteomes" id="UP001152795"/>
    </source>
</evidence>
<gene>
    <name evidence="1" type="ORF">PACLA_8A076572</name>
</gene>
<name>A0A6S7K2R3_PARCT</name>
<dbReference type="EMBL" id="CACRXK020025715">
    <property type="protein sequence ID" value="CAB4039676.1"/>
    <property type="molecule type" value="Genomic_DNA"/>
</dbReference>
<proteinExistence type="predicted"/>
<evidence type="ECO:0000313" key="1">
    <source>
        <dbReference type="EMBL" id="CAB4039676.1"/>
    </source>
</evidence>
<accession>A0A6S7K2R3</accession>
<dbReference type="Proteomes" id="UP001152795">
    <property type="component" value="Unassembled WGS sequence"/>
</dbReference>
<dbReference type="OrthoDB" id="8038418at2759"/>
<feature type="non-terminal residue" evidence="1">
    <location>
        <position position="1"/>
    </location>
</feature>
<protein>
    <submittedName>
        <fullName evidence="1">Uncharacterized protein</fullName>
    </submittedName>
</protein>
<organism evidence="1 2">
    <name type="scientific">Paramuricea clavata</name>
    <name type="common">Red gorgonian</name>
    <name type="synonym">Violescent sea-whip</name>
    <dbReference type="NCBI Taxonomy" id="317549"/>
    <lineage>
        <taxon>Eukaryota</taxon>
        <taxon>Metazoa</taxon>
        <taxon>Cnidaria</taxon>
        <taxon>Anthozoa</taxon>
        <taxon>Octocorallia</taxon>
        <taxon>Malacalcyonacea</taxon>
        <taxon>Plexauridae</taxon>
        <taxon>Paramuricea</taxon>
    </lineage>
</organism>
<reference evidence="1" key="1">
    <citation type="submission" date="2020-04" db="EMBL/GenBank/DDBJ databases">
        <authorList>
            <person name="Alioto T."/>
            <person name="Alioto T."/>
            <person name="Gomez Garrido J."/>
        </authorList>
    </citation>
    <scope>NUCLEOTIDE SEQUENCE</scope>
    <source>
        <strain evidence="1">A484AB</strain>
    </source>
</reference>